<gene>
    <name evidence="2" type="ORF">CEXT_250071</name>
</gene>
<dbReference type="EMBL" id="BPLR01017681">
    <property type="protein sequence ID" value="GIY93627.1"/>
    <property type="molecule type" value="Genomic_DNA"/>
</dbReference>
<comment type="caution">
    <text evidence="2">The sequence shown here is derived from an EMBL/GenBank/DDBJ whole genome shotgun (WGS) entry which is preliminary data.</text>
</comment>
<evidence type="ECO:0000256" key="1">
    <source>
        <dbReference type="SAM" id="MobiDB-lite"/>
    </source>
</evidence>
<sequence>MEGSPIDTPQDDHKTNPKEKNFSFTKVDQLKNSQLRASDSSEIQDLFKIKSRKLENPSSVTRLSNP</sequence>
<feature type="region of interest" description="Disordered" evidence="1">
    <location>
        <begin position="1"/>
        <end position="27"/>
    </location>
</feature>
<name>A0AAV4XEY5_CAEEX</name>
<protein>
    <submittedName>
        <fullName evidence="2">Uncharacterized protein</fullName>
    </submittedName>
</protein>
<proteinExistence type="predicted"/>
<keyword evidence="3" id="KW-1185">Reference proteome</keyword>
<dbReference type="AlphaFoldDB" id="A0AAV4XEY5"/>
<feature type="compositionally biased region" description="Basic and acidic residues" evidence="1">
    <location>
        <begin position="10"/>
        <end position="21"/>
    </location>
</feature>
<organism evidence="2 3">
    <name type="scientific">Caerostris extrusa</name>
    <name type="common">Bark spider</name>
    <name type="synonym">Caerostris bankana</name>
    <dbReference type="NCBI Taxonomy" id="172846"/>
    <lineage>
        <taxon>Eukaryota</taxon>
        <taxon>Metazoa</taxon>
        <taxon>Ecdysozoa</taxon>
        <taxon>Arthropoda</taxon>
        <taxon>Chelicerata</taxon>
        <taxon>Arachnida</taxon>
        <taxon>Araneae</taxon>
        <taxon>Araneomorphae</taxon>
        <taxon>Entelegynae</taxon>
        <taxon>Araneoidea</taxon>
        <taxon>Araneidae</taxon>
        <taxon>Caerostris</taxon>
    </lineage>
</organism>
<evidence type="ECO:0000313" key="2">
    <source>
        <dbReference type="EMBL" id="GIY93627.1"/>
    </source>
</evidence>
<dbReference type="Proteomes" id="UP001054945">
    <property type="component" value="Unassembled WGS sequence"/>
</dbReference>
<evidence type="ECO:0000313" key="3">
    <source>
        <dbReference type="Proteomes" id="UP001054945"/>
    </source>
</evidence>
<accession>A0AAV4XEY5</accession>
<reference evidence="2 3" key="1">
    <citation type="submission" date="2021-06" db="EMBL/GenBank/DDBJ databases">
        <title>Caerostris extrusa draft genome.</title>
        <authorList>
            <person name="Kono N."/>
            <person name="Arakawa K."/>
        </authorList>
    </citation>
    <scope>NUCLEOTIDE SEQUENCE [LARGE SCALE GENOMIC DNA]</scope>
</reference>